<proteinExistence type="inferred from homology"/>
<dbReference type="GO" id="GO:0008893">
    <property type="term" value="F:guanosine-3',5'-bis(diphosphate) 3'-diphosphatase activity"/>
    <property type="evidence" value="ECO:0007669"/>
    <property type="project" value="TreeGrafter"/>
</dbReference>
<dbReference type="Proteomes" id="UP000708208">
    <property type="component" value="Unassembled WGS sequence"/>
</dbReference>
<evidence type="ECO:0000313" key="8">
    <source>
        <dbReference type="EMBL" id="CAG7726291.1"/>
    </source>
</evidence>
<evidence type="ECO:0000256" key="4">
    <source>
        <dbReference type="ARBA" id="ARBA00041464"/>
    </source>
</evidence>
<evidence type="ECO:0000259" key="7">
    <source>
        <dbReference type="Pfam" id="PF16087"/>
    </source>
</evidence>
<evidence type="ECO:0000313" key="9">
    <source>
        <dbReference type="Proteomes" id="UP000708208"/>
    </source>
</evidence>
<feature type="domain" description="DUF4817" evidence="7">
    <location>
        <begin position="63"/>
        <end position="116"/>
    </location>
</feature>
<accession>A0A8J2P6F8</accession>
<dbReference type="PANTHER" id="PTHR46246:SF1">
    <property type="entry name" value="GUANOSINE-3',5'-BIS(DIPHOSPHATE) 3'-PYROPHOSPHOHYDROLASE MESH1"/>
    <property type="match status" value="1"/>
</dbReference>
<comment type="similarity">
    <text evidence="2">Belongs to the MESH1 family.</text>
</comment>
<gene>
    <name evidence="8" type="ORF">AFUS01_LOCUS15210</name>
</gene>
<dbReference type="CDD" id="cd00077">
    <property type="entry name" value="HDc"/>
    <property type="match status" value="1"/>
</dbReference>
<keyword evidence="9" id="KW-1185">Reference proteome</keyword>
<comment type="caution">
    <text evidence="8">The sequence shown here is derived from an EMBL/GenBank/DDBJ whole genome shotgun (WGS) entry which is preliminary data.</text>
</comment>
<evidence type="ECO:0000256" key="5">
    <source>
        <dbReference type="ARBA" id="ARBA00041770"/>
    </source>
</evidence>
<evidence type="ECO:0000256" key="1">
    <source>
        <dbReference type="ARBA" id="ARBA00037781"/>
    </source>
</evidence>
<dbReference type="Pfam" id="PF13328">
    <property type="entry name" value="HD_4"/>
    <property type="match status" value="1"/>
</dbReference>
<dbReference type="EMBL" id="CAJVCH010133534">
    <property type="protein sequence ID" value="CAG7726291.1"/>
    <property type="molecule type" value="Genomic_DNA"/>
</dbReference>
<protein>
    <recommendedName>
        <fullName evidence="3">Guanosine-3',5'-bis(diphosphate) 3'-pyrophosphohydrolase MESH1</fullName>
    </recommendedName>
    <alternativeName>
        <fullName evidence="4">Metazoan SpoT homolog 1</fullName>
    </alternativeName>
    <alternativeName>
        <fullName evidence="5">Penta-phosphate guanosine-3'-pyrophosphohydrolase</fullName>
    </alternativeName>
</protein>
<feature type="compositionally biased region" description="Low complexity" evidence="6">
    <location>
        <begin position="16"/>
        <end position="25"/>
    </location>
</feature>
<feature type="compositionally biased region" description="Basic and acidic residues" evidence="6">
    <location>
        <begin position="47"/>
        <end position="60"/>
    </location>
</feature>
<dbReference type="InterPro" id="IPR052194">
    <property type="entry name" value="MESH1"/>
</dbReference>
<dbReference type="AlphaFoldDB" id="A0A8J2P6F8"/>
<dbReference type="Pfam" id="PF16087">
    <property type="entry name" value="DUF4817"/>
    <property type="match status" value="1"/>
</dbReference>
<feature type="region of interest" description="Disordered" evidence="6">
    <location>
        <begin position="1"/>
        <end position="60"/>
    </location>
</feature>
<dbReference type="OrthoDB" id="430679at2759"/>
<evidence type="ECO:0000256" key="3">
    <source>
        <dbReference type="ARBA" id="ARBA00040793"/>
    </source>
</evidence>
<reference evidence="8" key="1">
    <citation type="submission" date="2021-06" db="EMBL/GenBank/DDBJ databases">
        <authorList>
            <person name="Hodson N. C."/>
            <person name="Mongue J. A."/>
            <person name="Jaron S. K."/>
        </authorList>
    </citation>
    <scope>NUCLEOTIDE SEQUENCE</scope>
</reference>
<dbReference type="InterPro" id="IPR003607">
    <property type="entry name" value="HD/PDEase_dom"/>
</dbReference>
<evidence type="ECO:0000256" key="6">
    <source>
        <dbReference type="SAM" id="MobiDB-lite"/>
    </source>
</evidence>
<organism evidence="8 9">
    <name type="scientific">Allacma fusca</name>
    <dbReference type="NCBI Taxonomy" id="39272"/>
    <lineage>
        <taxon>Eukaryota</taxon>
        <taxon>Metazoa</taxon>
        <taxon>Ecdysozoa</taxon>
        <taxon>Arthropoda</taxon>
        <taxon>Hexapoda</taxon>
        <taxon>Collembola</taxon>
        <taxon>Symphypleona</taxon>
        <taxon>Sminthuridae</taxon>
        <taxon>Allacma</taxon>
    </lineage>
</organism>
<dbReference type="PANTHER" id="PTHR46246">
    <property type="entry name" value="GUANOSINE-3',5'-BIS(DIPHOSPHATE) 3'-PYROPHOSPHOHYDROLASE MESH1"/>
    <property type="match status" value="1"/>
</dbReference>
<comment type="function">
    <text evidence="1">ppGpp hydrolyzing enzyme involved in starvation response.</text>
</comment>
<dbReference type="InterPro" id="IPR032135">
    <property type="entry name" value="DUF4817"/>
</dbReference>
<sequence>MDEVVNLTSEEAIFPSESSTSTFEESLLKVSDTTSEPLKKLQKKKLQKETEGKDKVGPENRYSCKERVRMVQLYAENLNNPRRVQRIFQSEFKKKPPATRTITKLYKKFQETGSVQNNYSKIRPRKSRTKENVEKVKLAFQKSPTKSIRKMAQELRIPHTTVGRILQELKGKEAGQIRRSRTLKIGLRTSNEKLQGRSSTAPPGNVNCACTSSTSSSTDALTVSSKGEMSNIHIQNFGGSSDLQSQTIEFPLTRPSHQGPAPLLTIQAQPLVSTTVRSQPSSIFIVETSPRELLSNLFFCFDFACRKHSTQRRKDPQQSPYINHPIGVANILINEGQVCDPDILQAAVLHDTLEDTDTTVEELRTHFGTKVTAIVEELTDDKTLSKEMRKLLQIQNGSKKSYGAQLVGMADKIHNLRELTRVSPAVSGTSKCQLPNQELFSIVLFGETPTLSGIKLKVKCHCDNWKFWPWVQFWRN</sequence>
<name>A0A8J2P6F8_9HEXA</name>
<evidence type="ECO:0000256" key="2">
    <source>
        <dbReference type="ARBA" id="ARBA00038354"/>
    </source>
</evidence>